<dbReference type="RefSeq" id="WP_087038561.1">
    <property type="nucleotide sequence ID" value="NZ_CP021377.1"/>
</dbReference>
<dbReference type="FunFam" id="3.40.50.720:FF:000009">
    <property type="entry name" value="Fatty oxidation complex, alpha subunit"/>
    <property type="match status" value="1"/>
</dbReference>
<dbReference type="InterPro" id="IPR001753">
    <property type="entry name" value="Enoyl-CoA_hydra/iso"/>
</dbReference>
<dbReference type="Pfam" id="PF02737">
    <property type="entry name" value="3HCDH_N"/>
    <property type="match status" value="1"/>
</dbReference>
<dbReference type="PANTHER" id="PTHR43612:SF3">
    <property type="entry name" value="TRIFUNCTIONAL ENZYME SUBUNIT ALPHA, MITOCHONDRIAL"/>
    <property type="match status" value="1"/>
</dbReference>
<dbReference type="KEGG" id="opf:CBP31_01210"/>
<evidence type="ECO:0000256" key="11">
    <source>
        <dbReference type="ARBA" id="ARBA00023235"/>
    </source>
</evidence>
<dbReference type="OrthoDB" id="5389341at2"/>
<keyword evidence="6" id="KW-0276">Fatty acid metabolism</keyword>
<evidence type="ECO:0000256" key="7">
    <source>
        <dbReference type="ARBA" id="ARBA00022963"/>
    </source>
</evidence>
<dbReference type="InterPro" id="IPR006180">
    <property type="entry name" value="3-OHacyl-CoA_DH_CS"/>
</dbReference>
<gene>
    <name evidence="18" type="ORF">CBP31_01210</name>
</gene>
<accession>A0A1Y0D9C5</accession>
<evidence type="ECO:0000256" key="5">
    <source>
        <dbReference type="ARBA" id="ARBA00022490"/>
    </source>
</evidence>
<dbReference type="SUPFAM" id="SSF51735">
    <property type="entry name" value="NAD(P)-binding Rossmann-fold domains"/>
    <property type="match status" value="1"/>
</dbReference>
<dbReference type="EC" id="4.2.1.17" evidence="4"/>
<dbReference type="UniPathway" id="UPA00659"/>
<dbReference type="InterPro" id="IPR008927">
    <property type="entry name" value="6-PGluconate_DH-like_C_sf"/>
</dbReference>
<dbReference type="GO" id="GO:0008692">
    <property type="term" value="F:3-hydroxybutyryl-CoA epimerase activity"/>
    <property type="evidence" value="ECO:0007669"/>
    <property type="project" value="InterPro"/>
</dbReference>
<dbReference type="InterPro" id="IPR050136">
    <property type="entry name" value="FA_oxidation_alpha_subunit"/>
</dbReference>
<dbReference type="GO" id="GO:0006635">
    <property type="term" value="P:fatty acid beta-oxidation"/>
    <property type="evidence" value="ECO:0007669"/>
    <property type="project" value="UniProtKB-UniPathway"/>
</dbReference>
<keyword evidence="12" id="KW-0456">Lyase</keyword>
<dbReference type="EMBL" id="CP021377">
    <property type="protein sequence ID" value="ART83884.1"/>
    <property type="molecule type" value="Genomic_DNA"/>
</dbReference>
<keyword evidence="9" id="KW-0520">NAD</keyword>
<comment type="similarity">
    <text evidence="3">In the N-terminal section; belongs to the enoyl-CoA hydratase/isomerase family.</text>
</comment>
<dbReference type="Gene3D" id="3.40.50.720">
    <property type="entry name" value="NAD(P)-binding Rossmann-like Domain"/>
    <property type="match status" value="1"/>
</dbReference>
<keyword evidence="11" id="KW-0413">Isomerase</keyword>
<evidence type="ECO:0000256" key="10">
    <source>
        <dbReference type="ARBA" id="ARBA00023098"/>
    </source>
</evidence>
<protein>
    <recommendedName>
        <fullName evidence="4">enoyl-CoA hydratase</fullName>
        <ecNumber evidence="4">4.2.1.17</ecNumber>
    </recommendedName>
</protein>
<evidence type="ECO:0000256" key="13">
    <source>
        <dbReference type="ARBA" id="ARBA00023268"/>
    </source>
</evidence>
<evidence type="ECO:0000313" key="19">
    <source>
        <dbReference type="Proteomes" id="UP000243937"/>
    </source>
</evidence>
<feature type="domain" description="3-hydroxyacyl-CoA dehydrogenase C-terminal" evidence="16">
    <location>
        <begin position="529"/>
        <end position="622"/>
    </location>
</feature>
<comment type="pathway">
    <text evidence="1">Lipid metabolism; fatty acid beta-oxidation.</text>
</comment>
<evidence type="ECO:0000256" key="6">
    <source>
        <dbReference type="ARBA" id="ARBA00022832"/>
    </source>
</evidence>
<dbReference type="InterPro" id="IPR036291">
    <property type="entry name" value="NAD(P)-bd_dom_sf"/>
</dbReference>
<dbReference type="InterPro" id="IPR006108">
    <property type="entry name" value="3HC_DH_C"/>
</dbReference>
<feature type="domain" description="3-hydroxyacyl-CoA dehydrogenase NAD binding" evidence="17">
    <location>
        <begin position="347"/>
        <end position="526"/>
    </location>
</feature>
<evidence type="ECO:0000256" key="2">
    <source>
        <dbReference type="ARBA" id="ARBA00007005"/>
    </source>
</evidence>
<dbReference type="Proteomes" id="UP000243937">
    <property type="component" value="Chromosome"/>
</dbReference>
<dbReference type="NCBIfam" id="NF008363">
    <property type="entry name" value="PRK11154.1"/>
    <property type="match status" value="1"/>
</dbReference>
<dbReference type="CDD" id="cd06558">
    <property type="entry name" value="crotonase-like"/>
    <property type="match status" value="1"/>
</dbReference>
<dbReference type="GO" id="GO:0004300">
    <property type="term" value="F:enoyl-CoA hydratase activity"/>
    <property type="evidence" value="ECO:0007669"/>
    <property type="project" value="UniProtKB-EC"/>
</dbReference>
<dbReference type="GO" id="GO:0070403">
    <property type="term" value="F:NAD+ binding"/>
    <property type="evidence" value="ECO:0007669"/>
    <property type="project" value="InterPro"/>
</dbReference>
<comment type="catalytic activity">
    <reaction evidence="14">
        <text>a (3S)-3-hydroxyacyl-CoA + NAD(+) = a 3-oxoacyl-CoA + NADH + H(+)</text>
        <dbReference type="Rhea" id="RHEA:22432"/>
        <dbReference type="ChEBI" id="CHEBI:15378"/>
        <dbReference type="ChEBI" id="CHEBI:57318"/>
        <dbReference type="ChEBI" id="CHEBI:57540"/>
        <dbReference type="ChEBI" id="CHEBI:57945"/>
        <dbReference type="ChEBI" id="CHEBI:90726"/>
        <dbReference type="EC" id="1.1.1.35"/>
    </reaction>
</comment>
<organism evidence="18 19">
    <name type="scientific">Oceanisphaera profunda</name>
    <dbReference type="NCBI Taxonomy" id="1416627"/>
    <lineage>
        <taxon>Bacteria</taxon>
        <taxon>Pseudomonadati</taxon>
        <taxon>Pseudomonadota</taxon>
        <taxon>Gammaproteobacteria</taxon>
        <taxon>Aeromonadales</taxon>
        <taxon>Aeromonadaceae</taxon>
        <taxon>Oceanisphaera</taxon>
    </lineage>
</organism>
<keyword evidence="5" id="KW-0963">Cytoplasm</keyword>
<feature type="region of interest" description="Disordered" evidence="15">
    <location>
        <begin position="221"/>
        <end position="247"/>
    </location>
</feature>
<evidence type="ECO:0000256" key="4">
    <source>
        <dbReference type="ARBA" id="ARBA00012076"/>
    </source>
</evidence>
<dbReference type="GO" id="GO:0016509">
    <property type="term" value="F:long-chain (3S)-3-hydroxyacyl-CoA dehydrogenase (NAD+) activity"/>
    <property type="evidence" value="ECO:0007669"/>
    <property type="project" value="TreeGrafter"/>
</dbReference>
<keyword evidence="19" id="KW-1185">Reference proteome</keyword>
<evidence type="ECO:0000259" key="16">
    <source>
        <dbReference type="Pfam" id="PF00725"/>
    </source>
</evidence>
<evidence type="ECO:0000256" key="3">
    <source>
        <dbReference type="ARBA" id="ARBA00008750"/>
    </source>
</evidence>
<dbReference type="InterPro" id="IPR006176">
    <property type="entry name" value="3-OHacyl-CoA_DH_NAD-bd"/>
</dbReference>
<dbReference type="Gene3D" id="1.10.1040.50">
    <property type="match status" value="1"/>
</dbReference>
<keyword evidence="10" id="KW-0443">Lipid metabolism</keyword>
<name>A0A1Y0D9C5_9GAMM</name>
<dbReference type="Gene3D" id="3.90.226.10">
    <property type="entry name" value="2-enoyl-CoA Hydratase, Chain A, domain 1"/>
    <property type="match status" value="1"/>
</dbReference>
<evidence type="ECO:0000256" key="12">
    <source>
        <dbReference type="ARBA" id="ARBA00023239"/>
    </source>
</evidence>
<dbReference type="SUPFAM" id="SSF52096">
    <property type="entry name" value="ClpP/crotonase"/>
    <property type="match status" value="1"/>
</dbReference>
<sequence>MNQVQPDPALDQVNIDNASQSAFSLQLQDDIGIITLDVPGQRMNTLRESFVDDIRALLAEIAENRQIKGLVLRSGKPDSFIAGADVNMLAACSSVEQAKELSEAGQNVFNELAALDLPIIAAIHGACLGGGLELALACHGRVCSDDAKTRLGLPEVQLGLIPGSGGTQRLPQLVGLTTALDMMLTGKQLRAKQALKCGLVDDMVPVSILLDTAIALARKSMPRKSIPRKSTTSKSRAGNGKAGNSKAKLSQWALEGNAVGRKLVFDKAQSTVKAKTGGHYPAPFKLLEVVKVGLEQGRESGLAAEAQAFGELVLSPESAALRQLFFATTDMKKETHWQGAEPNSLSHIGVLGGGLMGGGIAFVTATKAELPVRIKDISHHGINQAMQSAHRLLATKVRKKHLRAPEMHQQLGRITGTLNYSGFERVEVVVEAVFEDLEVKRQMVAEVEAHCAPSTVFATNTSSLPIHQIAEGALRPEQILGLHYFSPVDKMPLAEIIPHAGTSATAVATALKLARAQGKTPIVVQDKAGFYVNRILAPYLNEAARLLLGGEPVDAIDRALVDYGFPVGPMTLLDEVGIDVAAKISPILARELGERFVAPEAFNKLLEDNRKGKKNGRGFYRYEAKKRAKKHKPVDESVYKLLKIKPLSQLPAQELAERCVLLMLNEAALALDEGVIASARDGDIGAIFGIGYPPFTGGPFFYMHQLGIQAVIDKMQEYVRKYGARFTPCEPLLRMAAEGKSYY</sequence>
<proteinExistence type="inferred from homology"/>
<keyword evidence="13" id="KW-0511">Multifunctional enzyme</keyword>
<dbReference type="InterPro" id="IPR029045">
    <property type="entry name" value="ClpP/crotonase-like_dom_sf"/>
</dbReference>
<evidence type="ECO:0000256" key="15">
    <source>
        <dbReference type="SAM" id="MobiDB-lite"/>
    </source>
</evidence>
<dbReference type="FunFam" id="3.90.226.10:FF:000011">
    <property type="entry name" value="Fatty acid oxidation complex subunit alpha"/>
    <property type="match status" value="1"/>
</dbReference>
<evidence type="ECO:0000256" key="9">
    <source>
        <dbReference type="ARBA" id="ARBA00023027"/>
    </source>
</evidence>
<comment type="similarity">
    <text evidence="2">In the central section; belongs to the 3-hydroxyacyl-CoA dehydrogenase family.</text>
</comment>
<evidence type="ECO:0000256" key="1">
    <source>
        <dbReference type="ARBA" id="ARBA00005005"/>
    </source>
</evidence>
<dbReference type="NCBIfam" id="TIGR02440">
    <property type="entry name" value="FadJ"/>
    <property type="match status" value="1"/>
</dbReference>
<keyword evidence="7" id="KW-0442">Lipid degradation</keyword>
<dbReference type="Pfam" id="PF00725">
    <property type="entry name" value="3HCDH"/>
    <property type="match status" value="1"/>
</dbReference>
<dbReference type="PANTHER" id="PTHR43612">
    <property type="entry name" value="TRIFUNCTIONAL ENZYME SUBUNIT ALPHA"/>
    <property type="match status" value="1"/>
</dbReference>
<keyword evidence="8" id="KW-0560">Oxidoreductase</keyword>
<evidence type="ECO:0000259" key="17">
    <source>
        <dbReference type="Pfam" id="PF02737"/>
    </source>
</evidence>
<evidence type="ECO:0000256" key="14">
    <source>
        <dbReference type="ARBA" id="ARBA00049556"/>
    </source>
</evidence>
<dbReference type="SUPFAM" id="SSF48179">
    <property type="entry name" value="6-phosphogluconate dehydrogenase C-terminal domain-like"/>
    <property type="match status" value="2"/>
</dbReference>
<evidence type="ECO:0000313" key="18">
    <source>
        <dbReference type="EMBL" id="ART83884.1"/>
    </source>
</evidence>
<dbReference type="Pfam" id="PF00378">
    <property type="entry name" value="ECH_1"/>
    <property type="match status" value="1"/>
</dbReference>
<reference evidence="18 19" key="1">
    <citation type="journal article" date="2014" name="Int. J. Syst. Evol. Microbiol.">
        <title>Oceanisphaera profunda sp. nov., a marine bacterium isolated from deep-sea sediment, and emended description of the genus Oceanisphaera.</title>
        <authorList>
            <person name="Xu Z."/>
            <person name="Zhang X.Y."/>
            <person name="Su H.N."/>
            <person name="Yu Z.C."/>
            <person name="Liu C."/>
            <person name="Li H."/>
            <person name="Chen X.L."/>
            <person name="Song X.Y."/>
            <person name="Xie B.B."/>
            <person name="Qin Q.L."/>
            <person name="Zhou B.C."/>
            <person name="Shi M."/>
            <person name="Huang Y."/>
            <person name="Zhang Y.Z."/>
        </authorList>
    </citation>
    <scope>NUCLEOTIDE SEQUENCE [LARGE SCALE GENOMIC DNA]</scope>
    <source>
        <strain evidence="18 19">SM1222</strain>
    </source>
</reference>
<evidence type="ECO:0000256" key="8">
    <source>
        <dbReference type="ARBA" id="ARBA00023002"/>
    </source>
</evidence>
<dbReference type="PROSITE" id="PS00067">
    <property type="entry name" value="3HCDH"/>
    <property type="match status" value="1"/>
</dbReference>
<dbReference type="AlphaFoldDB" id="A0A1Y0D9C5"/>
<dbReference type="InterPro" id="IPR012802">
    <property type="entry name" value="FadJ"/>
</dbReference>